<reference evidence="3" key="1">
    <citation type="journal article" date="2020" name="Nature">
        <title>Giant virus diversity and host interactions through global metagenomics.</title>
        <authorList>
            <person name="Schulz F."/>
            <person name="Roux S."/>
            <person name="Paez-Espino D."/>
            <person name="Jungbluth S."/>
            <person name="Walsh D.A."/>
            <person name="Denef V.J."/>
            <person name="McMahon K.D."/>
            <person name="Konstantinidis K.T."/>
            <person name="Eloe-Fadrosh E.A."/>
            <person name="Kyrpides N.C."/>
            <person name="Woyke T."/>
        </authorList>
    </citation>
    <scope>NUCLEOTIDE SEQUENCE</scope>
    <source>
        <strain evidence="3">GVMAG-M-3300021120-1</strain>
    </source>
</reference>
<feature type="compositionally biased region" description="Polar residues" evidence="1">
    <location>
        <begin position="55"/>
        <end position="66"/>
    </location>
</feature>
<sequence length="145" mass="15262">MLGWISILVGIVLIALNVKSVWDRTAPLRSAGYNKALASTGYAAAASDVSPPDPNTASKDTTSTGYQAAPPSTTDTAPAPTPTTDTTQQQPANTSQVGSTSSIWPIQFFITTDVLGLLVGLLLIYLGYRIEFPPVAIVGGRRRKN</sequence>
<evidence type="ECO:0000256" key="2">
    <source>
        <dbReference type="SAM" id="Phobius"/>
    </source>
</evidence>
<accession>A0A6C0CJ72</accession>
<evidence type="ECO:0000313" key="3">
    <source>
        <dbReference type="EMBL" id="QHT03719.1"/>
    </source>
</evidence>
<organism evidence="3">
    <name type="scientific">viral metagenome</name>
    <dbReference type="NCBI Taxonomy" id="1070528"/>
    <lineage>
        <taxon>unclassified sequences</taxon>
        <taxon>metagenomes</taxon>
        <taxon>organismal metagenomes</taxon>
    </lineage>
</organism>
<dbReference type="EMBL" id="MN739416">
    <property type="protein sequence ID" value="QHT03719.1"/>
    <property type="molecule type" value="Genomic_DNA"/>
</dbReference>
<feature type="compositionally biased region" description="Low complexity" evidence="1">
    <location>
        <begin position="67"/>
        <end position="92"/>
    </location>
</feature>
<dbReference type="AlphaFoldDB" id="A0A6C0CJ72"/>
<keyword evidence="2" id="KW-1133">Transmembrane helix</keyword>
<evidence type="ECO:0000256" key="1">
    <source>
        <dbReference type="SAM" id="MobiDB-lite"/>
    </source>
</evidence>
<name>A0A6C0CJ72_9ZZZZ</name>
<keyword evidence="2" id="KW-0472">Membrane</keyword>
<feature type="region of interest" description="Disordered" evidence="1">
    <location>
        <begin position="44"/>
        <end position="98"/>
    </location>
</feature>
<keyword evidence="2" id="KW-0812">Transmembrane</keyword>
<proteinExistence type="predicted"/>
<feature type="transmembrane region" description="Helical" evidence="2">
    <location>
        <begin position="106"/>
        <end position="128"/>
    </location>
</feature>
<protein>
    <submittedName>
        <fullName evidence="3">Uncharacterized protein</fullName>
    </submittedName>
</protein>